<gene>
    <name evidence="1" type="ORF">H6G03_30115</name>
</gene>
<accession>A0A926VJZ6</accession>
<organism evidence="1 2">
    <name type="scientific">Aerosakkonema funiforme FACHB-1375</name>
    <dbReference type="NCBI Taxonomy" id="2949571"/>
    <lineage>
        <taxon>Bacteria</taxon>
        <taxon>Bacillati</taxon>
        <taxon>Cyanobacteriota</taxon>
        <taxon>Cyanophyceae</taxon>
        <taxon>Oscillatoriophycideae</taxon>
        <taxon>Aerosakkonematales</taxon>
        <taxon>Aerosakkonemataceae</taxon>
        <taxon>Aerosakkonema</taxon>
    </lineage>
</organism>
<proteinExistence type="predicted"/>
<sequence length="186" mass="21368">MKFKLLLSTALKIVAFLGFVTLPYTVFGTKIGVAQNSPVTTETRFLTYVEPREYAIQYPFGWFVERNRSDLTIITNDRLAIVGNQDFPENFIKTDIYIQPKNFETVVKEAISAQEKVGYQIKRRSRLNISGLEAVQLWISESETDAIITMIRYQNNKTIYMASFYAPSNTSAISMIQRIHNSFRAI</sequence>
<dbReference type="EMBL" id="JACJPW010000115">
    <property type="protein sequence ID" value="MBD2185282.1"/>
    <property type="molecule type" value="Genomic_DNA"/>
</dbReference>
<reference evidence="1" key="2">
    <citation type="submission" date="2020-08" db="EMBL/GenBank/DDBJ databases">
        <authorList>
            <person name="Chen M."/>
            <person name="Teng W."/>
            <person name="Zhao L."/>
            <person name="Hu C."/>
            <person name="Zhou Y."/>
            <person name="Han B."/>
            <person name="Song L."/>
            <person name="Shu W."/>
        </authorList>
    </citation>
    <scope>NUCLEOTIDE SEQUENCE</scope>
    <source>
        <strain evidence="1">FACHB-1375</strain>
    </source>
</reference>
<dbReference type="Proteomes" id="UP000641646">
    <property type="component" value="Unassembled WGS sequence"/>
</dbReference>
<dbReference type="RefSeq" id="WP_190473361.1">
    <property type="nucleotide sequence ID" value="NZ_JACJPW010000115.1"/>
</dbReference>
<name>A0A926VJZ6_9CYAN</name>
<comment type="caution">
    <text evidence="1">The sequence shown here is derived from an EMBL/GenBank/DDBJ whole genome shotgun (WGS) entry which is preliminary data.</text>
</comment>
<dbReference type="AlphaFoldDB" id="A0A926VJZ6"/>
<protein>
    <submittedName>
        <fullName evidence="1">Uncharacterized protein</fullName>
    </submittedName>
</protein>
<evidence type="ECO:0000313" key="2">
    <source>
        <dbReference type="Proteomes" id="UP000641646"/>
    </source>
</evidence>
<reference evidence="1" key="1">
    <citation type="journal article" date="2015" name="ISME J.">
        <title>Draft Genome Sequence of Streptomyces incarnatus NRRL8089, which Produces the Nucleoside Antibiotic Sinefungin.</title>
        <authorList>
            <person name="Oshima K."/>
            <person name="Hattori M."/>
            <person name="Shimizu H."/>
            <person name="Fukuda K."/>
            <person name="Nemoto M."/>
            <person name="Inagaki K."/>
            <person name="Tamura T."/>
        </authorList>
    </citation>
    <scope>NUCLEOTIDE SEQUENCE</scope>
    <source>
        <strain evidence="1">FACHB-1375</strain>
    </source>
</reference>
<evidence type="ECO:0000313" key="1">
    <source>
        <dbReference type="EMBL" id="MBD2185282.1"/>
    </source>
</evidence>
<keyword evidence="2" id="KW-1185">Reference proteome</keyword>